<evidence type="ECO:0000259" key="1">
    <source>
        <dbReference type="Pfam" id="PF03551"/>
    </source>
</evidence>
<dbReference type="InterPro" id="IPR036388">
    <property type="entry name" value="WH-like_DNA-bd_sf"/>
</dbReference>
<dbReference type="Pfam" id="PF03551">
    <property type="entry name" value="PadR"/>
    <property type="match status" value="1"/>
</dbReference>
<gene>
    <name evidence="2" type="ORF">JKK62_10800</name>
</gene>
<protein>
    <submittedName>
        <fullName evidence="2">PadR family transcriptional regulator</fullName>
    </submittedName>
</protein>
<organism evidence="2 3">
    <name type="scientific">Ruminococcus difficilis</name>
    <dbReference type="NCBI Taxonomy" id="2763069"/>
    <lineage>
        <taxon>Bacteria</taxon>
        <taxon>Bacillati</taxon>
        <taxon>Bacillota</taxon>
        <taxon>Clostridia</taxon>
        <taxon>Eubacteriales</taxon>
        <taxon>Oscillospiraceae</taxon>
        <taxon>Ruminococcus</taxon>
    </lineage>
</organism>
<dbReference type="PANTHER" id="PTHR43252:SF6">
    <property type="entry name" value="NEGATIVE TRANSCRIPTION REGULATOR PADR"/>
    <property type="match status" value="1"/>
</dbReference>
<comment type="caution">
    <text evidence="2">The sequence shown here is derived from an EMBL/GenBank/DDBJ whole genome shotgun (WGS) entry which is preliminary data.</text>
</comment>
<dbReference type="AlphaFoldDB" id="A0A934WSJ3"/>
<dbReference type="InterPro" id="IPR005149">
    <property type="entry name" value="Tscrpt_reg_PadR_N"/>
</dbReference>
<reference evidence="2" key="1">
    <citation type="submission" date="2021-01" db="EMBL/GenBank/DDBJ databases">
        <title>Genome public.</title>
        <authorList>
            <person name="Liu C."/>
            <person name="Sun Q."/>
        </authorList>
    </citation>
    <scope>NUCLEOTIDE SEQUENCE</scope>
    <source>
        <strain evidence="2">M6</strain>
    </source>
</reference>
<sequence>MGTDYIILGLLILSNRTIYQLRSRIDKGLNIMYSSSTGSIQAAIKKLLNNGYIDYRDIQDNGKKKKEYYITDAGRREFNNWINSPIDSAGIKCPELSKIYFMGFSKQENRFENTQEYITELKNKYDSLKMICDESGLFIRSINYDNLDNEAKDIIFYQLAAARFGRDLMSFAIKWYEQFLIEMRKCDE</sequence>
<evidence type="ECO:0000313" key="2">
    <source>
        <dbReference type="EMBL" id="MBK6089121.1"/>
    </source>
</evidence>
<dbReference type="Proteomes" id="UP000633365">
    <property type="component" value="Unassembled WGS sequence"/>
</dbReference>
<accession>A0A934WSJ3</accession>
<dbReference type="PANTHER" id="PTHR43252">
    <property type="entry name" value="TRANSCRIPTIONAL REGULATOR YQJI"/>
    <property type="match status" value="1"/>
</dbReference>
<keyword evidence="3" id="KW-1185">Reference proteome</keyword>
<dbReference type="SUPFAM" id="SSF46785">
    <property type="entry name" value="Winged helix' DNA-binding domain"/>
    <property type="match status" value="1"/>
</dbReference>
<dbReference type="InterPro" id="IPR036390">
    <property type="entry name" value="WH_DNA-bd_sf"/>
</dbReference>
<proteinExistence type="predicted"/>
<feature type="domain" description="Transcription regulator PadR N-terminal" evidence="1">
    <location>
        <begin position="7"/>
        <end position="79"/>
    </location>
</feature>
<dbReference type="RefSeq" id="WP_201427915.1">
    <property type="nucleotide sequence ID" value="NZ_JAEQMG010000115.1"/>
</dbReference>
<dbReference type="Gene3D" id="1.10.10.10">
    <property type="entry name" value="Winged helix-like DNA-binding domain superfamily/Winged helix DNA-binding domain"/>
    <property type="match status" value="1"/>
</dbReference>
<evidence type="ECO:0000313" key="3">
    <source>
        <dbReference type="Proteomes" id="UP000633365"/>
    </source>
</evidence>
<dbReference type="EMBL" id="JAEQMG010000115">
    <property type="protein sequence ID" value="MBK6089121.1"/>
    <property type="molecule type" value="Genomic_DNA"/>
</dbReference>
<name>A0A934WSJ3_9FIRM</name>